<proteinExistence type="predicted"/>
<gene>
    <name evidence="1" type="ORF">RIB56_03105</name>
</gene>
<name>A0ABU4J299_9BACI</name>
<reference evidence="2" key="1">
    <citation type="submission" date="2023-07" db="EMBL/GenBank/DDBJ databases">
        <title>Draft genomic sequences of Priestia flexa CCM isolated from the soil of an abandoned mine contaminated by free cyanide in the high Andean zone of Tacna, Peru.</title>
        <authorList>
            <person name="Caceda Quiroz C.J."/>
            <person name="Maraza Chooque G.J."/>
            <person name="Fora Quispe G.L."/>
            <person name="Carpio Mamani M."/>
        </authorList>
    </citation>
    <scope>NUCLEOTIDE SEQUENCE [LARGE SCALE GENOMIC DNA]</scope>
    <source>
        <strain evidence="2">CCM</strain>
    </source>
</reference>
<comment type="caution">
    <text evidence="1">The sequence shown here is derived from an EMBL/GenBank/DDBJ whole genome shotgun (WGS) entry which is preliminary data.</text>
</comment>
<dbReference type="Proteomes" id="UP001284771">
    <property type="component" value="Unassembled WGS sequence"/>
</dbReference>
<protein>
    <submittedName>
        <fullName evidence="1">Uncharacterized protein</fullName>
    </submittedName>
</protein>
<sequence>MRNRDVKFVGKMIKDVQDAWRKHKDIDYGNEPASREMFMDKEGTISCVPRDKVFEYLDSSLKGTKVLTAKEILENQDDIPRCIQSWYEGRRD</sequence>
<accession>A0ABU4J299</accession>
<dbReference type="RefSeq" id="WP_318757200.1">
    <property type="nucleotide sequence ID" value="NZ_JAWUZT010000005.1"/>
</dbReference>
<organism evidence="1 2">
    <name type="scientific">Priestia flexa</name>
    <dbReference type="NCBI Taxonomy" id="86664"/>
    <lineage>
        <taxon>Bacteria</taxon>
        <taxon>Bacillati</taxon>
        <taxon>Bacillota</taxon>
        <taxon>Bacilli</taxon>
        <taxon>Bacillales</taxon>
        <taxon>Bacillaceae</taxon>
        <taxon>Priestia</taxon>
    </lineage>
</organism>
<evidence type="ECO:0000313" key="1">
    <source>
        <dbReference type="EMBL" id="MDW8515108.1"/>
    </source>
</evidence>
<dbReference type="EMBL" id="JAWUZT010000005">
    <property type="protein sequence ID" value="MDW8515108.1"/>
    <property type="molecule type" value="Genomic_DNA"/>
</dbReference>
<keyword evidence="2" id="KW-1185">Reference proteome</keyword>
<evidence type="ECO:0000313" key="2">
    <source>
        <dbReference type="Proteomes" id="UP001284771"/>
    </source>
</evidence>